<dbReference type="InterPro" id="IPR025291">
    <property type="entry name" value="DUF4153"/>
</dbReference>
<keyword evidence="1" id="KW-0472">Membrane</keyword>
<feature type="transmembrane region" description="Helical" evidence="1">
    <location>
        <begin position="340"/>
        <end position="362"/>
    </location>
</feature>
<feature type="transmembrane region" description="Helical" evidence="1">
    <location>
        <begin position="374"/>
        <end position="395"/>
    </location>
</feature>
<reference evidence="2 3" key="1">
    <citation type="submission" date="2014-08" db="EMBL/GenBank/DDBJ databases">
        <title>Comparative genomics of the Paenibacillus odorifer group.</title>
        <authorList>
            <person name="den Bakker H.C."/>
            <person name="Tsai Y.-C."/>
            <person name="Martin N."/>
            <person name="Korlach J."/>
            <person name="Wiedmann M."/>
        </authorList>
    </citation>
    <scope>NUCLEOTIDE SEQUENCE [LARGE SCALE GENOMIC DNA]</scope>
    <source>
        <strain evidence="2 3">DSM 14472</strain>
    </source>
</reference>
<keyword evidence="1" id="KW-0812">Transmembrane</keyword>
<feature type="transmembrane region" description="Helical" evidence="1">
    <location>
        <begin position="160"/>
        <end position="182"/>
    </location>
</feature>
<organism evidence="2 3">
    <name type="scientific">Paenibacillus stellifer</name>
    <dbReference type="NCBI Taxonomy" id="169760"/>
    <lineage>
        <taxon>Bacteria</taxon>
        <taxon>Bacillati</taxon>
        <taxon>Bacillota</taxon>
        <taxon>Bacilli</taxon>
        <taxon>Bacillales</taxon>
        <taxon>Paenibacillaceae</taxon>
        <taxon>Paenibacillus</taxon>
    </lineage>
</organism>
<dbReference type="STRING" id="169760.PSTEL_11675"/>
<evidence type="ECO:0000313" key="3">
    <source>
        <dbReference type="Proteomes" id="UP000029507"/>
    </source>
</evidence>
<keyword evidence="3" id="KW-1185">Reference proteome</keyword>
<feature type="transmembrane region" description="Helical" evidence="1">
    <location>
        <begin position="208"/>
        <end position="226"/>
    </location>
</feature>
<feature type="transmembrane region" description="Helical" evidence="1">
    <location>
        <begin position="65"/>
        <end position="86"/>
    </location>
</feature>
<keyword evidence="1" id="KW-1133">Transmembrane helix</keyword>
<protein>
    <submittedName>
        <fullName evidence="2">Uncharacterized protein</fullName>
    </submittedName>
</protein>
<proteinExistence type="predicted"/>
<dbReference type="KEGG" id="pste:PSTEL_11675"/>
<gene>
    <name evidence="2" type="ORF">PSTEL_11675</name>
</gene>
<evidence type="ECO:0000256" key="1">
    <source>
        <dbReference type="SAM" id="Phobius"/>
    </source>
</evidence>
<feature type="transmembrane region" description="Helical" evidence="1">
    <location>
        <begin position="92"/>
        <end position="111"/>
    </location>
</feature>
<dbReference type="Proteomes" id="UP000029507">
    <property type="component" value="Chromosome"/>
</dbReference>
<feature type="transmembrane region" description="Helical" evidence="1">
    <location>
        <begin position="259"/>
        <end position="285"/>
    </location>
</feature>
<feature type="transmembrane region" description="Helical" evidence="1">
    <location>
        <begin position="15"/>
        <end position="33"/>
    </location>
</feature>
<feature type="transmembrane region" description="Helical" evidence="1">
    <location>
        <begin position="39"/>
        <end position="58"/>
    </location>
</feature>
<dbReference type="HOGENOM" id="CLU_025121_1_1_9"/>
<dbReference type="AlphaFoldDB" id="A0A089LQ17"/>
<dbReference type="EMBL" id="CP009286">
    <property type="protein sequence ID" value="AIQ63641.1"/>
    <property type="molecule type" value="Genomic_DNA"/>
</dbReference>
<dbReference type="Pfam" id="PF13687">
    <property type="entry name" value="DUF4153"/>
    <property type="match status" value="1"/>
</dbReference>
<evidence type="ECO:0000313" key="2">
    <source>
        <dbReference type="EMBL" id="AIQ63641.1"/>
    </source>
</evidence>
<accession>A0A089LQ17</accession>
<feature type="transmembrane region" description="Helical" evidence="1">
    <location>
        <begin position="402"/>
        <end position="419"/>
    </location>
</feature>
<name>A0A089LQ17_9BACL</name>
<sequence>MEGISMQETAESRGAVLKVLAAALGLAIIHQYLFYGNRYGLSIPLFTLLFYAYMLMFAKDRLRPLNAASAVLAACVLLLSLTFGLFANEFFYMLNQAAAPVLIVLHLTYILSDSRPDWGRPAALSSSALNHLIPQNIRQLASLAHWFKRKERREGANAPVLSRVLLGLALSVPLLAVVLVLLSSADGVFHAVLTHIPDVLARISLGEGIARTLWVLLLGVFFFGYLRGFVHPYRETEVVPLEKTEPEYRDTLPDFRIDSVVAVTVLTAVNTVYVLFVSVQFSYLFGAWQGLLPTGDTYAEYARRGFFELVLVSGINFVLLLGILLLGMKGSDRLNRAVRILLYVLTVCSGAMLVSAYVRLAMYEEAYGYTTIRFLVHGFMIFLGALLAAAALRIAIPRFPLVKCYLVLGMTAYLIMNYIRMDAVIASNNIARYEASGKLDTDYLLSLSDEAIPLLVDFSAKHNGMLDSGLQGIWQNGRQQKQEWTALNWSRYRAEAKLDDYFGGRESVSSR</sequence>
<feature type="transmembrane region" description="Helical" evidence="1">
    <location>
        <begin position="305"/>
        <end position="328"/>
    </location>
</feature>